<gene>
    <name evidence="2" type="ORF">UR38_C0003G0026</name>
</gene>
<accession>A0A0G0A8N6</accession>
<dbReference type="InterPro" id="IPR036165">
    <property type="entry name" value="YefM-like_sf"/>
</dbReference>
<evidence type="ECO:0000256" key="1">
    <source>
        <dbReference type="ARBA" id="ARBA00009981"/>
    </source>
</evidence>
<proteinExistence type="inferred from homology"/>
<comment type="similarity">
    <text evidence="1">Belongs to the phD/YefM antitoxin family.</text>
</comment>
<dbReference type="EMBL" id="LBOZ01000003">
    <property type="protein sequence ID" value="KKP47621.1"/>
    <property type="molecule type" value="Genomic_DNA"/>
</dbReference>
<comment type="caution">
    <text evidence="2">The sequence shown here is derived from an EMBL/GenBank/DDBJ whole genome shotgun (WGS) entry which is preliminary data.</text>
</comment>
<dbReference type="SUPFAM" id="SSF143120">
    <property type="entry name" value="YefM-like"/>
    <property type="match status" value="1"/>
</dbReference>
<organism evidence="2 3">
    <name type="scientific">Candidatus Woesebacteria bacterium GW2011_GWA2_33_28</name>
    <dbReference type="NCBI Taxonomy" id="1618561"/>
    <lineage>
        <taxon>Bacteria</taxon>
        <taxon>Candidatus Woeseibacteriota</taxon>
    </lineage>
</organism>
<dbReference type="Proteomes" id="UP000033995">
    <property type="component" value="Unassembled WGS sequence"/>
</dbReference>
<sequence length="79" mass="8927">MTTISITNLKMNPALAIASAQDFPVAIQNRNDTEAYLIGKGLFEKMILYLEDIEDKKTIKNINMSDKRNFEDFASELGL</sequence>
<evidence type="ECO:0000313" key="3">
    <source>
        <dbReference type="Proteomes" id="UP000033995"/>
    </source>
</evidence>
<reference evidence="2 3" key="1">
    <citation type="journal article" date="2015" name="Nature">
        <title>rRNA introns, odd ribosomes, and small enigmatic genomes across a large radiation of phyla.</title>
        <authorList>
            <person name="Brown C.T."/>
            <person name="Hug L.A."/>
            <person name="Thomas B.C."/>
            <person name="Sharon I."/>
            <person name="Castelle C.J."/>
            <person name="Singh A."/>
            <person name="Wilkins M.J."/>
            <person name="Williams K.H."/>
            <person name="Banfield J.F."/>
        </authorList>
    </citation>
    <scope>NUCLEOTIDE SEQUENCE [LARGE SCALE GENOMIC DNA]</scope>
</reference>
<protein>
    <submittedName>
        <fullName evidence="2">Prevent-host-death protein</fullName>
    </submittedName>
</protein>
<name>A0A0G0A8N6_9BACT</name>
<dbReference type="AlphaFoldDB" id="A0A0G0A8N6"/>
<evidence type="ECO:0000313" key="2">
    <source>
        <dbReference type="EMBL" id="KKP47621.1"/>
    </source>
</evidence>